<name>A0A2N6UJR4_9FIRM</name>
<feature type="binding site" evidence="1">
    <location>
        <position position="160"/>
    </location>
    <ligand>
        <name>(6S)-NADPHX</name>
        <dbReference type="ChEBI" id="CHEBI:64076"/>
    </ligand>
</feature>
<comment type="caution">
    <text evidence="3">The sequence shown here is derived from an EMBL/GenBank/DDBJ whole genome shotgun (WGS) entry which is preliminary data.</text>
</comment>
<evidence type="ECO:0000259" key="2">
    <source>
        <dbReference type="PROSITE" id="PS51385"/>
    </source>
</evidence>
<sequence>MLLVDRETMQKIDSFAINELKIPSLCLVERAALSVMDNINLDIRQTFAIVVSCGNNGADGLALARNLLALGKNCYIYIVGNKNKASRDFIINYNACKNLTKEIYSIETIEDMDFLRENLDKVNTIIDGIFGTGLNRPVSGIYANIIDLINEKNIYTISIDLPSGFDANGQNNYGSYVDSDLIVCMQIFKKGLYEDRYFRDKTVVCDIGLPKIAIEKFTEI</sequence>
<dbReference type="GeneID" id="84578401"/>
<comment type="catalytic activity">
    <reaction evidence="1">
        <text>(6R)-NADPHX = (6S)-NADPHX</text>
        <dbReference type="Rhea" id="RHEA:32227"/>
        <dbReference type="ChEBI" id="CHEBI:64076"/>
        <dbReference type="ChEBI" id="CHEBI:64077"/>
        <dbReference type="EC" id="5.1.99.6"/>
    </reaction>
</comment>
<feature type="binding site" evidence="1">
    <location>
        <begin position="55"/>
        <end position="59"/>
    </location>
    <ligand>
        <name>(6S)-NADPHX</name>
        <dbReference type="ChEBI" id="CHEBI:64076"/>
    </ligand>
</feature>
<proteinExistence type="inferred from homology"/>
<feature type="binding site" evidence="1">
    <location>
        <position position="127"/>
    </location>
    <ligand>
        <name>K(+)</name>
        <dbReference type="ChEBI" id="CHEBI:29103"/>
    </ligand>
</feature>
<organism evidence="3 4">
    <name type="scientific">Anaerococcus hydrogenalis</name>
    <dbReference type="NCBI Taxonomy" id="33029"/>
    <lineage>
        <taxon>Bacteria</taxon>
        <taxon>Bacillati</taxon>
        <taxon>Bacillota</taxon>
        <taxon>Tissierellia</taxon>
        <taxon>Tissierellales</taxon>
        <taxon>Peptoniphilaceae</taxon>
        <taxon>Anaerococcus</taxon>
    </lineage>
</organism>
<keyword evidence="1" id="KW-0520">NAD</keyword>
<keyword evidence="1" id="KW-0413">Isomerase</keyword>
<comment type="function">
    <text evidence="1">Catalyzes the epimerization of the S- and R-forms of NAD(P)HX, a damaged form of NAD(P)H that is a result of enzymatic or heat-dependent hydration. This is a prerequisite for the S-specific NAD(P)H-hydrate dehydratase to allow the repair of both epimers of NAD(P)HX.</text>
</comment>
<comment type="similarity">
    <text evidence="1">Belongs to the NnrE/AIBP family.</text>
</comment>
<feature type="domain" description="YjeF N-terminal" evidence="2">
    <location>
        <begin position="9"/>
        <end position="215"/>
    </location>
</feature>
<dbReference type="GO" id="GO:0000166">
    <property type="term" value="F:nucleotide binding"/>
    <property type="evidence" value="ECO:0007669"/>
    <property type="project" value="UniProtKB-KW"/>
</dbReference>
<dbReference type="RefSeq" id="WP_102197902.1">
    <property type="nucleotide sequence ID" value="NZ_CAUPDS010000013.1"/>
</dbReference>
<dbReference type="EMBL" id="PNHP01000002">
    <property type="protein sequence ID" value="PMC81979.1"/>
    <property type="molecule type" value="Genomic_DNA"/>
</dbReference>
<protein>
    <recommendedName>
        <fullName evidence="1">NAD(P)H-hydrate epimerase</fullName>
        <ecNumber evidence="1">5.1.99.6</ecNumber>
    </recommendedName>
    <alternativeName>
        <fullName evidence="1">NAD(P)HX epimerase</fullName>
    </alternativeName>
</protein>
<dbReference type="EC" id="5.1.99.6" evidence="1"/>
<feature type="binding site" evidence="1">
    <location>
        <position position="142"/>
    </location>
    <ligand>
        <name>(6S)-NADPHX</name>
        <dbReference type="ChEBI" id="CHEBI:64076"/>
    </ligand>
</feature>
<keyword evidence="1" id="KW-0479">Metal-binding</keyword>
<keyword evidence="1" id="KW-0630">Potassium</keyword>
<dbReference type="InterPro" id="IPR036652">
    <property type="entry name" value="YjeF_N_dom_sf"/>
</dbReference>
<gene>
    <name evidence="1" type="primary">nnrE</name>
    <name evidence="3" type="ORF">CJ192_04310</name>
</gene>
<dbReference type="InterPro" id="IPR004443">
    <property type="entry name" value="YjeF_N_dom"/>
</dbReference>
<reference evidence="3 4" key="1">
    <citation type="submission" date="2017-09" db="EMBL/GenBank/DDBJ databases">
        <title>Bacterial strain isolated from the female urinary microbiota.</title>
        <authorList>
            <person name="Thomas-White K."/>
            <person name="Kumar N."/>
            <person name="Forster S."/>
            <person name="Putonti C."/>
            <person name="Lawley T."/>
            <person name="Wolfe A.J."/>
        </authorList>
    </citation>
    <scope>NUCLEOTIDE SEQUENCE [LARGE SCALE GENOMIC DNA]</scope>
    <source>
        <strain evidence="3 4">UMB0204</strain>
    </source>
</reference>
<dbReference type="PROSITE" id="PS51385">
    <property type="entry name" value="YJEF_N"/>
    <property type="match status" value="1"/>
</dbReference>
<dbReference type="Proteomes" id="UP000235658">
    <property type="component" value="Unassembled WGS sequence"/>
</dbReference>
<feature type="binding site" evidence="1">
    <location>
        <position position="163"/>
    </location>
    <ligand>
        <name>K(+)</name>
        <dbReference type="ChEBI" id="CHEBI:29103"/>
    </ligand>
</feature>
<feature type="binding site" evidence="1">
    <location>
        <begin position="131"/>
        <end position="137"/>
    </location>
    <ligand>
        <name>(6S)-NADPHX</name>
        <dbReference type="ChEBI" id="CHEBI:64076"/>
    </ligand>
</feature>
<dbReference type="Pfam" id="PF03853">
    <property type="entry name" value="YjeF_N"/>
    <property type="match status" value="1"/>
</dbReference>
<evidence type="ECO:0000256" key="1">
    <source>
        <dbReference type="HAMAP-Rule" id="MF_01966"/>
    </source>
</evidence>
<dbReference type="SUPFAM" id="SSF64153">
    <property type="entry name" value="YjeF N-terminal domain-like"/>
    <property type="match status" value="1"/>
</dbReference>
<dbReference type="GO" id="GO:0052856">
    <property type="term" value="F:NAD(P)HX epimerase activity"/>
    <property type="evidence" value="ECO:0007669"/>
    <property type="project" value="UniProtKB-UniRule"/>
</dbReference>
<dbReference type="Gene3D" id="3.40.50.10260">
    <property type="entry name" value="YjeF N-terminal domain"/>
    <property type="match status" value="1"/>
</dbReference>
<dbReference type="AlphaFoldDB" id="A0A2N6UJR4"/>
<dbReference type="NCBIfam" id="TIGR00197">
    <property type="entry name" value="yjeF_nterm"/>
    <property type="match status" value="1"/>
</dbReference>
<keyword evidence="1" id="KW-0547">Nucleotide-binding</keyword>
<feature type="binding site" evidence="1">
    <location>
        <position position="56"/>
    </location>
    <ligand>
        <name>K(+)</name>
        <dbReference type="ChEBI" id="CHEBI:29103"/>
    </ligand>
</feature>
<keyword evidence="1" id="KW-0521">NADP</keyword>
<evidence type="ECO:0000313" key="4">
    <source>
        <dbReference type="Proteomes" id="UP000235658"/>
    </source>
</evidence>
<comment type="catalytic activity">
    <reaction evidence="1">
        <text>(6R)-NADHX = (6S)-NADHX</text>
        <dbReference type="Rhea" id="RHEA:32215"/>
        <dbReference type="ChEBI" id="CHEBI:64074"/>
        <dbReference type="ChEBI" id="CHEBI:64075"/>
        <dbReference type="EC" id="5.1.99.6"/>
    </reaction>
</comment>
<accession>A0A2N6UJR4</accession>
<dbReference type="GO" id="GO:0046872">
    <property type="term" value="F:metal ion binding"/>
    <property type="evidence" value="ECO:0007669"/>
    <property type="project" value="UniProtKB-KW"/>
</dbReference>
<comment type="cofactor">
    <cofactor evidence="1">
        <name>K(+)</name>
        <dbReference type="ChEBI" id="CHEBI:29103"/>
    </cofactor>
    <text evidence="1">Binds 1 potassium ion per subunit.</text>
</comment>
<evidence type="ECO:0000313" key="3">
    <source>
        <dbReference type="EMBL" id="PMC81979.1"/>
    </source>
</evidence>
<dbReference type="HAMAP" id="MF_01966">
    <property type="entry name" value="NADHX_epimerase"/>
    <property type="match status" value="1"/>
</dbReference>